<organism evidence="2">
    <name type="scientific">mine drainage metagenome</name>
    <dbReference type="NCBI Taxonomy" id="410659"/>
    <lineage>
        <taxon>unclassified sequences</taxon>
        <taxon>metagenomes</taxon>
        <taxon>ecological metagenomes</taxon>
    </lineage>
</organism>
<dbReference type="InterPro" id="IPR011993">
    <property type="entry name" value="PH-like_dom_sf"/>
</dbReference>
<dbReference type="EMBL" id="AUZY01006049">
    <property type="protein sequence ID" value="EQD55503.1"/>
    <property type="molecule type" value="Genomic_DNA"/>
</dbReference>
<comment type="caution">
    <text evidence="2">The sequence shown here is derived from an EMBL/GenBank/DDBJ whole genome shotgun (WGS) entry which is preliminary data.</text>
</comment>
<name>T1AFV7_9ZZZZ</name>
<proteinExistence type="predicted"/>
<accession>T1AFV7</accession>
<gene>
    <name evidence="2" type="ORF">B1B_09196</name>
</gene>
<feature type="domain" description="GRAM" evidence="1">
    <location>
        <begin position="4"/>
        <end position="98"/>
    </location>
</feature>
<protein>
    <recommendedName>
        <fullName evidence="1">GRAM domain-containing protein</fullName>
    </recommendedName>
</protein>
<evidence type="ECO:0000259" key="1">
    <source>
        <dbReference type="Pfam" id="PF02893"/>
    </source>
</evidence>
<evidence type="ECO:0000313" key="2">
    <source>
        <dbReference type="EMBL" id="EQD55503.1"/>
    </source>
</evidence>
<dbReference type="Gene3D" id="2.30.29.30">
    <property type="entry name" value="Pleckstrin-homology domain (PH domain)/Phosphotyrosine-binding domain (PTB)"/>
    <property type="match status" value="1"/>
</dbReference>
<reference evidence="2" key="1">
    <citation type="submission" date="2013-08" db="EMBL/GenBank/DDBJ databases">
        <authorList>
            <person name="Mendez C."/>
            <person name="Richter M."/>
            <person name="Ferrer M."/>
            <person name="Sanchez J."/>
        </authorList>
    </citation>
    <scope>NUCLEOTIDE SEQUENCE</scope>
</reference>
<feature type="non-terminal residue" evidence="2">
    <location>
        <position position="101"/>
    </location>
</feature>
<reference evidence="2" key="2">
    <citation type="journal article" date="2014" name="ISME J.">
        <title>Microbial stratification in low pH oxic and suboxic macroscopic growths along an acid mine drainage.</title>
        <authorList>
            <person name="Mendez-Garcia C."/>
            <person name="Mesa V."/>
            <person name="Sprenger R.R."/>
            <person name="Richter M."/>
            <person name="Diez M.S."/>
            <person name="Solano J."/>
            <person name="Bargiela R."/>
            <person name="Golyshina O.V."/>
            <person name="Manteca A."/>
            <person name="Ramos J.L."/>
            <person name="Gallego J.R."/>
            <person name="Llorente I."/>
            <person name="Martins Dos Santos V.A."/>
            <person name="Jensen O.N."/>
            <person name="Pelaez A.I."/>
            <person name="Sanchez J."/>
            <person name="Ferrer M."/>
        </authorList>
    </citation>
    <scope>NUCLEOTIDE SEQUENCE</scope>
</reference>
<dbReference type="AlphaFoldDB" id="T1AFV7"/>
<dbReference type="InterPro" id="IPR004182">
    <property type="entry name" value="GRAM"/>
</dbReference>
<dbReference type="Pfam" id="PF02893">
    <property type="entry name" value="GRAM"/>
    <property type="match status" value="1"/>
</dbReference>
<sequence length="101" mass="11521">WRYHMKVDLHPNEKLQREGVANLQRGVEIVGGKLFLTNQRLFFQSHSFNIQTGATDIPLPQILGTRLCWSKFLGVLPLLPNSLAVDTVGGVEYRFVLFGRR</sequence>
<feature type="non-terminal residue" evidence="2">
    <location>
        <position position="1"/>
    </location>
</feature>